<evidence type="ECO:0000313" key="6">
    <source>
        <dbReference type="Proteomes" id="UP000016932"/>
    </source>
</evidence>
<keyword evidence="6" id="KW-1185">Reference proteome</keyword>
<keyword evidence="1" id="KW-0597">Phosphoprotein</keyword>
<dbReference type="PANTHER" id="PTHR45339:SF5">
    <property type="entry name" value="HISTIDINE KINASE"/>
    <property type="match status" value="1"/>
</dbReference>
<dbReference type="OrthoDB" id="60033at2759"/>
<dbReference type="Gene3D" id="3.30.450.20">
    <property type="entry name" value="PAS domain"/>
    <property type="match status" value="2"/>
</dbReference>
<dbReference type="Pfam" id="PF13188">
    <property type="entry name" value="PAS_8"/>
    <property type="match status" value="1"/>
</dbReference>
<dbReference type="AlphaFoldDB" id="M3AP00"/>
<dbReference type="CDD" id="cd17546">
    <property type="entry name" value="REC_hyHK_CKI1_RcsC-like"/>
    <property type="match status" value="1"/>
</dbReference>
<evidence type="ECO:0000256" key="1">
    <source>
        <dbReference type="ARBA" id="ARBA00022553"/>
    </source>
</evidence>
<dbReference type="GO" id="GO:0016301">
    <property type="term" value="F:kinase activity"/>
    <property type="evidence" value="ECO:0007669"/>
    <property type="project" value="UniProtKB-KW"/>
</dbReference>
<dbReference type="RefSeq" id="XP_007931102.1">
    <property type="nucleotide sequence ID" value="XM_007932911.1"/>
</dbReference>
<sequence>MSERSSWHSTTDLLPSSLPLLPSTIQGDLQHGLPIAYKNPAFDQTTTSDLADLSEALRATVPSQRGQWHGVWLDGKRWQLRVSGEYCTAIAQGQGNKTWAEGGDSVASGHTDKSPFDWIGEEPANVSPWIKFVRDFDWALTPVGPMQQWPPLLKMYVLSIMANPNPRLIVWGKEMTFIYNEPCVPLWGAKHPDALGKSVKGIFAEAWDNIGCVIENAYAGITTRIDEFELPIQCQGFLEELYWNFTLLPVYEELGKVVGTYDELTESTTAVVSERRRGEINDVSKSLRSAPTLPDLWPAVLGSIRSAEVPFALVYAVVDDVPEKSKPSESNSSGSSSTVHPKKCLLYGSVGISDDYQDKVDPFPLNEQNDYNDSIVQACLKAWKTKRNVALSSQDDTLPASLISAVATSRFGTPVRMGIASPINSISGTDVLAYGVWDESAVALAQQLRMTTLKAEKSEAKLARLAGAAPTGMFMFDVSGRALYVNDTYLEMLGMTREEHAQKPDVVDKRITSYYQASTDKKSGQEISDETWLLASYQKPTGKHHSITFIPARHSRPARTPRSELENGPDIYLQMAVYDTGKGLNEDEMKVLFPRFEQAGPKISIYLEMPTMNGLTCIRHIRERQNNGKIVSHVPVIAVTANARSEQISTAIEAGMDRVVTKPFRIPELVPQMHGLAAEFSAVEADGG</sequence>
<dbReference type="InterPro" id="IPR011006">
    <property type="entry name" value="CheY-like_superfamily"/>
</dbReference>
<dbReference type="Proteomes" id="UP000016932">
    <property type="component" value="Unassembled WGS sequence"/>
</dbReference>
<dbReference type="InterPro" id="IPR035965">
    <property type="entry name" value="PAS-like_dom_sf"/>
</dbReference>
<dbReference type="InterPro" id="IPR001789">
    <property type="entry name" value="Sig_transdc_resp-reg_receiver"/>
</dbReference>
<evidence type="ECO:0000259" key="4">
    <source>
        <dbReference type="PROSITE" id="PS50112"/>
    </source>
</evidence>
<accession>M3AP00</accession>
<feature type="domain" description="PAS" evidence="4">
    <location>
        <begin position="458"/>
        <end position="499"/>
    </location>
</feature>
<gene>
    <name evidence="5" type="ORF">MYCFIDRAFT_199945</name>
</gene>
<dbReference type="CDD" id="cd00130">
    <property type="entry name" value="PAS"/>
    <property type="match status" value="1"/>
</dbReference>
<dbReference type="GO" id="GO:0000160">
    <property type="term" value="P:phosphorelay signal transduction system"/>
    <property type="evidence" value="ECO:0007669"/>
    <property type="project" value="InterPro"/>
</dbReference>
<dbReference type="InterPro" id="IPR000014">
    <property type="entry name" value="PAS"/>
</dbReference>
<dbReference type="eggNOG" id="KOG0519">
    <property type="taxonomic scope" value="Eukaryota"/>
</dbReference>
<dbReference type="GeneID" id="19335834"/>
<evidence type="ECO:0000259" key="3">
    <source>
        <dbReference type="PROSITE" id="PS50110"/>
    </source>
</evidence>
<dbReference type="PROSITE" id="PS50112">
    <property type="entry name" value="PAS"/>
    <property type="match status" value="1"/>
</dbReference>
<dbReference type="Gene3D" id="3.40.50.2300">
    <property type="match status" value="1"/>
</dbReference>
<organism evidence="5 6">
    <name type="scientific">Pseudocercospora fijiensis (strain CIRAD86)</name>
    <name type="common">Black leaf streak disease fungus</name>
    <name type="synonym">Mycosphaerella fijiensis</name>
    <dbReference type="NCBI Taxonomy" id="383855"/>
    <lineage>
        <taxon>Eukaryota</taxon>
        <taxon>Fungi</taxon>
        <taxon>Dikarya</taxon>
        <taxon>Ascomycota</taxon>
        <taxon>Pezizomycotina</taxon>
        <taxon>Dothideomycetes</taxon>
        <taxon>Dothideomycetidae</taxon>
        <taxon>Mycosphaerellales</taxon>
        <taxon>Mycosphaerellaceae</taxon>
        <taxon>Pseudocercospora</taxon>
    </lineage>
</organism>
<comment type="caution">
    <text evidence="2">Lacks conserved residue(s) required for the propagation of feature annotation.</text>
</comment>
<dbReference type="PANTHER" id="PTHR45339">
    <property type="entry name" value="HYBRID SIGNAL TRANSDUCTION HISTIDINE KINASE J"/>
    <property type="match status" value="1"/>
</dbReference>
<evidence type="ECO:0000313" key="5">
    <source>
        <dbReference type="EMBL" id="EME78838.1"/>
    </source>
</evidence>
<dbReference type="SUPFAM" id="SSF52172">
    <property type="entry name" value="CheY-like"/>
    <property type="match status" value="1"/>
</dbReference>
<keyword evidence="5" id="KW-0808">Transferase</keyword>
<dbReference type="VEuPathDB" id="FungiDB:MYCFIDRAFT_199945"/>
<dbReference type="EMBL" id="KB446563">
    <property type="protein sequence ID" value="EME78838.1"/>
    <property type="molecule type" value="Genomic_DNA"/>
</dbReference>
<dbReference type="KEGG" id="pfj:MYCFIDRAFT_199945"/>
<feature type="domain" description="Response regulatory" evidence="3">
    <location>
        <begin position="607"/>
        <end position="677"/>
    </location>
</feature>
<dbReference type="NCBIfam" id="TIGR00229">
    <property type="entry name" value="sensory_box"/>
    <property type="match status" value="1"/>
</dbReference>
<dbReference type="Pfam" id="PF00072">
    <property type="entry name" value="Response_reg"/>
    <property type="match status" value="1"/>
</dbReference>
<dbReference type="SUPFAM" id="SSF55785">
    <property type="entry name" value="PYP-like sensor domain (PAS domain)"/>
    <property type="match status" value="1"/>
</dbReference>
<keyword evidence="5" id="KW-0418">Kinase</keyword>
<dbReference type="HOGENOM" id="CLU_400163_0_0_1"/>
<protein>
    <submittedName>
        <fullName evidence="5">Histidine kinase</fullName>
    </submittedName>
</protein>
<reference evidence="5 6" key="1">
    <citation type="journal article" date="2012" name="PLoS Pathog.">
        <title>Diverse lifestyles and strategies of plant pathogenesis encoded in the genomes of eighteen Dothideomycetes fungi.</title>
        <authorList>
            <person name="Ohm R.A."/>
            <person name="Feau N."/>
            <person name="Henrissat B."/>
            <person name="Schoch C.L."/>
            <person name="Horwitz B.A."/>
            <person name="Barry K.W."/>
            <person name="Condon B.J."/>
            <person name="Copeland A.C."/>
            <person name="Dhillon B."/>
            <person name="Glaser F."/>
            <person name="Hesse C.N."/>
            <person name="Kosti I."/>
            <person name="LaButti K."/>
            <person name="Lindquist E.A."/>
            <person name="Lucas S."/>
            <person name="Salamov A.A."/>
            <person name="Bradshaw R.E."/>
            <person name="Ciuffetti L."/>
            <person name="Hamelin R.C."/>
            <person name="Kema G.H.J."/>
            <person name="Lawrence C."/>
            <person name="Scott J.A."/>
            <person name="Spatafora J.W."/>
            <person name="Turgeon B.G."/>
            <person name="de Wit P.J.G.M."/>
            <person name="Zhong S."/>
            <person name="Goodwin S.B."/>
            <person name="Grigoriev I.V."/>
        </authorList>
    </citation>
    <scope>NUCLEOTIDE SEQUENCE [LARGE SCALE GENOMIC DNA]</scope>
    <source>
        <strain evidence="5 6">CIRAD86</strain>
    </source>
</reference>
<evidence type="ECO:0000256" key="2">
    <source>
        <dbReference type="PROSITE-ProRule" id="PRU00169"/>
    </source>
</evidence>
<name>M3AP00_PSEFD</name>
<dbReference type="PROSITE" id="PS50110">
    <property type="entry name" value="RESPONSE_REGULATORY"/>
    <property type="match status" value="1"/>
</dbReference>
<proteinExistence type="predicted"/>